<organism evidence="2 3">
    <name type="scientific">Pedobacter miscanthi</name>
    <dbReference type="NCBI Taxonomy" id="2259170"/>
    <lineage>
        <taxon>Bacteria</taxon>
        <taxon>Pseudomonadati</taxon>
        <taxon>Bacteroidota</taxon>
        <taxon>Sphingobacteriia</taxon>
        <taxon>Sphingobacteriales</taxon>
        <taxon>Sphingobacteriaceae</taxon>
        <taxon>Pedobacter</taxon>
    </lineage>
</organism>
<accession>A0A366LC16</accession>
<dbReference type="RefSeq" id="WP_113947342.1">
    <property type="nucleotide sequence ID" value="NZ_QNQU01000002.1"/>
</dbReference>
<keyword evidence="1" id="KW-1133">Transmembrane helix</keyword>
<name>A0A366LC16_9SPHI</name>
<dbReference type="OrthoDB" id="1418911at2"/>
<keyword evidence="3" id="KW-1185">Reference proteome</keyword>
<feature type="transmembrane region" description="Helical" evidence="1">
    <location>
        <begin position="156"/>
        <end position="177"/>
    </location>
</feature>
<feature type="transmembrane region" description="Helical" evidence="1">
    <location>
        <begin position="43"/>
        <end position="64"/>
    </location>
</feature>
<protein>
    <submittedName>
        <fullName evidence="2">Uncharacterized protein</fullName>
    </submittedName>
</protein>
<feature type="transmembrane region" description="Helical" evidence="1">
    <location>
        <begin position="76"/>
        <end position="96"/>
    </location>
</feature>
<sequence length="284" mass="31782">MVEKYTPAGHASASSVITTLVIGIVASLLLPLFYIILSQLIPNIWFIAICAFLLGMALGLMINLGIKIGKIRNFRIAVVIAIVCSLLAFYVQWVFFDAVMYSRRGFTFNQSSTDLKQLILDMGFLFVHPGILFKEIVALNEVGTFRIQGSSNISGILLWVIWLGEFLVIIGGTVFVVGNGQVKLPYSELNDQWMKPRKPSSVIPFVEDKEHLINQLNNRNFDILKNNPEVLREAEYGEVVIYEAMGDPTKYISVMNVTAPSGKNKQARKKKVLSHYPIQNNPSI</sequence>
<feature type="transmembrane region" description="Helical" evidence="1">
    <location>
        <begin position="12"/>
        <end position="37"/>
    </location>
</feature>
<evidence type="ECO:0000313" key="3">
    <source>
        <dbReference type="Proteomes" id="UP000252081"/>
    </source>
</evidence>
<dbReference type="Proteomes" id="UP000252081">
    <property type="component" value="Unassembled WGS sequence"/>
</dbReference>
<evidence type="ECO:0000313" key="2">
    <source>
        <dbReference type="EMBL" id="RBQ11428.1"/>
    </source>
</evidence>
<proteinExistence type="predicted"/>
<reference evidence="2 3" key="1">
    <citation type="submission" date="2018-07" db="EMBL/GenBank/DDBJ databases">
        <title>A draft genome of a endophytic bacteria, a new species of Pedobacter.</title>
        <authorList>
            <person name="Zhang Z.D."/>
            <person name="Chen Z.J."/>
        </authorList>
    </citation>
    <scope>NUCLEOTIDE SEQUENCE [LARGE SCALE GENOMIC DNA]</scope>
    <source>
        <strain evidence="2 3">RS10</strain>
    </source>
</reference>
<dbReference type="EMBL" id="QNQU01000002">
    <property type="protein sequence ID" value="RBQ11428.1"/>
    <property type="molecule type" value="Genomic_DNA"/>
</dbReference>
<keyword evidence="1" id="KW-0812">Transmembrane</keyword>
<comment type="caution">
    <text evidence="2">The sequence shown here is derived from an EMBL/GenBank/DDBJ whole genome shotgun (WGS) entry which is preliminary data.</text>
</comment>
<keyword evidence="1" id="KW-0472">Membrane</keyword>
<gene>
    <name evidence="2" type="ORF">DRW42_02905</name>
</gene>
<dbReference type="AlphaFoldDB" id="A0A366LC16"/>
<evidence type="ECO:0000256" key="1">
    <source>
        <dbReference type="SAM" id="Phobius"/>
    </source>
</evidence>